<protein>
    <submittedName>
        <fullName evidence="4">Aspartic peptidase domain-containing protein</fullName>
    </submittedName>
</protein>
<dbReference type="SUPFAM" id="SSF50630">
    <property type="entry name" value="Acid proteases"/>
    <property type="match status" value="1"/>
</dbReference>
<keyword evidence="2" id="KW-0472">Membrane</keyword>
<sequence length="559" mass="60362">MKVHPQARSSWGICLLCLAGWAVAQNPIPAPITFEPSGYWDGNDGPWSSFGLRLGPTNNTQHVRVFPSFFFSNIFVVEPSGCPSTNATNSTSNLTQADCAAARGTMFSYAASADWAPMGDFTWSQGSPQLDLKGIFGQETVGLTWDDTEPIISSQTVAAMAKYDFWVGSFGISPSPFNVYSYSEPMPSFFQSMNSTGRIAGNSWSYTAGAFHRNFTASLIFGGYDVSRFDAGTSVKIPVVQNSDKAFTALTVQIQRIRISGVDAAVQNISSAKFEAAIEPAFSALFLSDAICGGFERAFNLSWDPASELYFIGDVAHEALMALRPNITFTICDPEETNCHDISFPYAAFALSASYPLIKNPNGTIASNNMSTSYEPRRYFPIKPSKDSSSTLGRAFLQETHIFADFDRHFFNISQTMFDPTAESRVITVQAPAEESSGLSGAAIAGIVSAVLTAVSTVGYLAFAKAKKRWPFRATSTATSTGVEREEPASFKPELDGSGVPRAEMSCTEDRKEMPCADKPNELAPCQSGGDAELMGSIPLYELPGQDVEGVEEAAKPKK</sequence>
<keyword evidence="3" id="KW-0732">Signal</keyword>
<feature type="transmembrane region" description="Helical" evidence="2">
    <location>
        <begin position="439"/>
        <end position="463"/>
    </location>
</feature>
<name>A0ABR1XG96_9PEZI</name>
<feature type="compositionally biased region" description="Basic and acidic residues" evidence="1">
    <location>
        <begin position="483"/>
        <end position="495"/>
    </location>
</feature>
<dbReference type="Gene3D" id="2.40.70.10">
    <property type="entry name" value="Acid Proteases"/>
    <property type="match status" value="2"/>
</dbReference>
<evidence type="ECO:0000256" key="1">
    <source>
        <dbReference type="SAM" id="MobiDB-lite"/>
    </source>
</evidence>
<gene>
    <name evidence="4" type="ORF">IWX90DRAFT_82931</name>
</gene>
<comment type="caution">
    <text evidence="4">The sequence shown here is derived from an EMBL/GenBank/DDBJ whole genome shotgun (WGS) entry which is preliminary data.</text>
</comment>
<evidence type="ECO:0000313" key="5">
    <source>
        <dbReference type="Proteomes" id="UP001456524"/>
    </source>
</evidence>
<evidence type="ECO:0000256" key="2">
    <source>
        <dbReference type="SAM" id="Phobius"/>
    </source>
</evidence>
<feature type="region of interest" description="Disordered" evidence="1">
    <location>
        <begin position="474"/>
        <end position="529"/>
    </location>
</feature>
<keyword evidence="2" id="KW-1133">Transmembrane helix</keyword>
<organism evidence="4 5">
    <name type="scientific">Phyllosticta citrichinensis</name>
    <dbReference type="NCBI Taxonomy" id="1130410"/>
    <lineage>
        <taxon>Eukaryota</taxon>
        <taxon>Fungi</taxon>
        <taxon>Dikarya</taxon>
        <taxon>Ascomycota</taxon>
        <taxon>Pezizomycotina</taxon>
        <taxon>Dothideomycetes</taxon>
        <taxon>Dothideomycetes incertae sedis</taxon>
        <taxon>Botryosphaeriales</taxon>
        <taxon>Phyllostictaceae</taxon>
        <taxon>Phyllosticta</taxon>
    </lineage>
</organism>
<dbReference type="Proteomes" id="UP001456524">
    <property type="component" value="Unassembled WGS sequence"/>
</dbReference>
<keyword evidence="2" id="KW-0812">Transmembrane</keyword>
<keyword evidence="5" id="KW-1185">Reference proteome</keyword>
<proteinExistence type="predicted"/>
<accession>A0ABR1XG96</accession>
<feature type="signal peptide" evidence="3">
    <location>
        <begin position="1"/>
        <end position="24"/>
    </location>
</feature>
<evidence type="ECO:0000313" key="4">
    <source>
        <dbReference type="EMBL" id="KAK8153190.1"/>
    </source>
</evidence>
<dbReference type="InterPro" id="IPR021109">
    <property type="entry name" value="Peptidase_aspartic_dom_sf"/>
</dbReference>
<feature type="compositionally biased region" description="Basic and acidic residues" evidence="1">
    <location>
        <begin position="508"/>
        <end position="521"/>
    </location>
</feature>
<feature type="chain" id="PRO_5045987448" evidence="3">
    <location>
        <begin position="25"/>
        <end position="559"/>
    </location>
</feature>
<evidence type="ECO:0000256" key="3">
    <source>
        <dbReference type="SAM" id="SignalP"/>
    </source>
</evidence>
<dbReference type="EMBL" id="JBBWUH010000013">
    <property type="protein sequence ID" value="KAK8153190.1"/>
    <property type="molecule type" value="Genomic_DNA"/>
</dbReference>
<reference evidence="4 5" key="1">
    <citation type="journal article" date="2022" name="G3 (Bethesda)">
        <title>Enemy or ally: a genomic approach to elucidate the lifestyle of Phyllosticta citrichinaensis.</title>
        <authorList>
            <person name="Buijs V.A."/>
            <person name="Groenewald J.Z."/>
            <person name="Haridas S."/>
            <person name="LaButti K.M."/>
            <person name="Lipzen A."/>
            <person name="Martin F.M."/>
            <person name="Barry K."/>
            <person name="Grigoriev I.V."/>
            <person name="Crous P.W."/>
            <person name="Seidl M.F."/>
        </authorList>
    </citation>
    <scope>NUCLEOTIDE SEQUENCE [LARGE SCALE GENOMIC DNA]</scope>
    <source>
        <strain evidence="4 5">CBS 129764</strain>
    </source>
</reference>